<feature type="domain" description="HTH cro/C1-type" evidence="2">
    <location>
        <begin position="13"/>
        <end position="76"/>
    </location>
</feature>
<name>A0AB39BMN6_9MICO</name>
<reference evidence="3" key="1">
    <citation type="submission" date="2024-05" db="EMBL/GenBank/DDBJ databases">
        <title>Herbiconiux sp. A18JL235.</title>
        <authorList>
            <person name="Zhang G."/>
        </authorList>
    </citation>
    <scope>NUCLEOTIDE SEQUENCE</scope>
    <source>
        <strain evidence="3">A18JL235</strain>
    </source>
</reference>
<proteinExistence type="predicted"/>
<dbReference type="Pfam" id="PF13560">
    <property type="entry name" value="HTH_31"/>
    <property type="match status" value="1"/>
</dbReference>
<accession>A0AB39BMN6</accession>
<dbReference type="SUPFAM" id="SSF47413">
    <property type="entry name" value="lambda repressor-like DNA-binding domains"/>
    <property type="match status" value="1"/>
</dbReference>
<feature type="region of interest" description="Disordered" evidence="1">
    <location>
        <begin position="38"/>
        <end position="57"/>
    </location>
</feature>
<dbReference type="PROSITE" id="PS50943">
    <property type="entry name" value="HTH_CROC1"/>
    <property type="match status" value="1"/>
</dbReference>
<protein>
    <submittedName>
        <fullName evidence="3">Helix-turn-helix transcriptional regulator</fullName>
    </submittedName>
</protein>
<dbReference type="EMBL" id="CP162511">
    <property type="protein sequence ID" value="XDI07367.1"/>
    <property type="molecule type" value="Genomic_DNA"/>
</dbReference>
<organism evidence="3">
    <name type="scientific">Herbiconiux sp. A18JL235</name>
    <dbReference type="NCBI Taxonomy" id="3152363"/>
    <lineage>
        <taxon>Bacteria</taxon>
        <taxon>Bacillati</taxon>
        <taxon>Actinomycetota</taxon>
        <taxon>Actinomycetes</taxon>
        <taxon>Micrococcales</taxon>
        <taxon>Microbacteriaceae</taxon>
        <taxon>Herbiconiux</taxon>
    </lineage>
</organism>
<dbReference type="GO" id="GO:0003677">
    <property type="term" value="F:DNA binding"/>
    <property type="evidence" value="ECO:0007669"/>
    <property type="project" value="InterPro"/>
</dbReference>
<evidence type="ECO:0000256" key="1">
    <source>
        <dbReference type="SAM" id="MobiDB-lite"/>
    </source>
</evidence>
<dbReference type="InterPro" id="IPR001387">
    <property type="entry name" value="Cro/C1-type_HTH"/>
</dbReference>
<evidence type="ECO:0000313" key="3">
    <source>
        <dbReference type="EMBL" id="XDI07367.1"/>
    </source>
</evidence>
<dbReference type="CDD" id="cd00093">
    <property type="entry name" value="HTH_XRE"/>
    <property type="match status" value="1"/>
</dbReference>
<evidence type="ECO:0000259" key="2">
    <source>
        <dbReference type="PROSITE" id="PS50943"/>
    </source>
</evidence>
<dbReference type="Gene3D" id="1.10.260.40">
    <property type="entry name" value="lambda repressor-like DNA-binding domains"/>
    <property type="match status" value="1"/>
</dbReference>
<dbReference type="RefSeq" id="WP_368499737.1">
    <property type="nucleotide sequence ID" value="NZ_CP162511.1"/>
</dbReference>
<dbReference type="SMART" id="SM00530">
    <property type="entry name" value="HTH_XRE"/>
    <property type="match status" value="1"/>
</dbReference>
<dbReference type="InterPro" id="IPR010982">
    <property type="entry name" value="Lambda_DNA-bd_dom_sf"/>
</dbReference>
<gene>
    <name evidence="3" type="ORF">ABFY20_04730</name>
</gene>
<feature type="compositionally biased region" description="Basic and acidic residues" evidence="1">
    <location>
        <begin position="44"/>
        <end position="54"/>
    </location>
</feature>
<sequence length="85" mass="9780">MPEPDFDALREELARIRHERGWSYDQLAARSGVGRATLVSMESGKPRRNPDKPASRGSLESWYRIARAFDVELGELLRPLYGKRH</sequence>
<dbReference type="AlphaFoldDB" id="A0AB39BMN6"/>